<comment type="caution">
    <text evidence="2">The sequence shown here is derived from an EMBL/GenBank/DDBJ whole genome shotgun (WGS) entry which is preliminary data.</text>
</comment>
<dbReference type="EMBL" id="JASSZA010000011">
    <property type="protein sequence ID" value="KAK2097694.1"/>
    <property type="molecule type" value="Genomic_DNA"/>
</dbReference>
<evidence type="ECO:0000313" key="3">
    <source>
        <dbReference type="Proteomes" id="UP001266305"/>
    </source>
</evidence>
<organism evidence="2 3">
    <name type="scientific">Saguinus oedipus</name>
    <name type="common">Cotton-top tamarin</name>
    <name type="synonym">Oedipomidas oedipus</name>
    <dbReference type="NCBI Taxonomy" id="9490"/>
    <lineage>
        <taxon>Eukaryota</taxon>
        <taxon>Metazoa</taxon>
        <taxon>Chordata</taxon>
        <taxon>Craniata</taxon>
        <taxon>Vertebrata</taxon>
        <taxon>Euteleostomi</taxon>
        <taxon>Mammalia</taxon>
        <taxon>Eutheria</taxon>
        <taxon>Euarchontoglires</taxon>
        <taxon>Primates</taxon>
        <taxon>Haplorrhini</taxon>
        <taxon>Platyrrhini</taxon>
        <taxon>Cebidae</taxon>
        <taxon>Callitrichinae</taxon>
        <taxon>Saguinus</taxon>
    </lineage>
</organism>
<protein>
    <submittedName>
        <fullName evidence="2">Uncharacterized protein</fullName>
    </submittedName>
</protein>
<feature type="compositionally biased region" description="Pro residues" evidence="1">
    <location>
        <begin position="222"/>
        <end position="231"/>
    </location>
</feature>
<evidence type="ECO:0000313" key="2">
    <source>
        <dbReference type="EMBL" id="KAK2097694.1"/>
    </source>
</evidence>
<feature type="compositionally biased region" description="Basic residues" evidence="1">
    <location>
        <begin position="66"/>
        <end position="79"/>
    </location>
</feature>
<evidence type="ECO:0000256" key="1">
    <source>
        <dbReference type="SAM" id="MobiDB-lite"/>
    </source>
</evidence>
<keyword evidence="3" id="KW-1185">Reference proteome</keyword>
<accession>A0ABQ9UKW7</accession>
<feature type="compositionally biased region" description="Polar residues" evidence="1">
    <location>
        <begin position="96"/>
        <end position="114"/>
    </location>
</feature>
<sequence>MPSTARVPVPGGQARVVGVSSLPEEYHALIPSLHRPNLAWGSVVSGLRGECPRAVFLGGVKEWGRRGRARSRGAARARGTRAADPAAHSARHFPRSQITARASATVRSTRQPAQQRCRRAFRAPRSEDPEWGFGLWAQSEPGAHKSQGAPEPPGCPEPHRLGPRDAGNATACSPRSRYPRDAWAPCASRPAAPGEDSAPNVRPARPGQSHASPLGDRRATAAPPPVPLRKP</sequence>
<reference evidence="2 3" key="1">
    <citation type="submission" date="2023-05" db="EMBL/GenBank/DDBJ databases">
        <title>B98-5 Cell Line De Novo Hybrid Assembly: An Optical Mapping Approach.</title>
        <authorList>
            <person name="Kananen K."/>
            <person name="Auerbach J.A."/>
            <person name="Kautto E."/>
            <person name="Blachly J.S."/>
        </authorList>
    </citation>
    <scope>NUCLEOTIDE SEQUENCE [LARGE SCALE GENOMIC DNA]</scope>
    <source>
        <strain evidence="2">B95-8</strain>
        <tissue evidence="2">Cell line</tissue>
    </source>
</reference>
<proteinExistence type="predicted"/>
<gene>
    <name evidence="2" type="ORF">P7K49_023145</name>
</gene>
<feature type="region of interest" description="Disordered" evidence="1">
    <location>
        <begin position="66"/>
        <end position="231"/>
    </location>
</feature>
<name>A0ABQ9UKW7_SAGOE</name>
<dbReference type="Proteomes" id="UP001266305">
    <property type="component" value="Unassembled WGS sequence"/>
</dbReference>